<sequence>MTGKDKARYKVDGNMTDSIFLNAPMAAFGDTMVAAVQPKAQKSQDGGSPVRRKMTSRDQAPETPNRQRVQQAAQVVTSRHMTENTASLEAKLFRSMIVQTKHTFTANSKYDVVLEMAKAGTRQATREDVGLPELEEEK</sequence>
<evidence type="ECO:0000313" key="2">
    <source>
        <dbReference type="EMBL" id="CAB9511254.1"/>
    </source>
</evidence>
<protein>
    <submittedName>
        <fullName evidence="2">Uncharacterized protein</fullName>
    </submittedName>
</protein>
<reference evidence="2" key="1">
    <citation type="submission" date="2020-06" db="EMBL/GenBank/DDBJ databases">
        <authorList>
            <consortium name="Plant Systems Biology data submission"/>
        </authorList>
    </citation>
    <scope>NUCLEOTIDE SEQUENCE</scope>
    <source>
        <strain evidence="2">D6</strain>
    </source>
</reference>
<dbReference type="EMBL" id="CAICTM010000475">
    <property type="protein sequence ID" value="CAB9511254.1"/>
    <property type="molecule type" value="Genomic_DNA"/>
</dbReference>
<evidence type="ECO:0000313" key="3">
    <source>
        <dbReference type="Proteomes" id="UP001153069"/>
    </source>
</evidence>
<dbReference type="Proteomes" id="UP001153069">
    <property type="component" value="Unassembled WGS sequence"/>
</dbReference>
<name>A0A9N8DZH0_9STRA</name>
<accession>A0A9N8DZH0</accession>
<feature type="region of interest" description="Disordered" evidence="1">
    <location>
        <begin position="37"/>
        <end position="71"/>
    </location>
</feature>
<evidence type="ECO:0000256" key="1">
    <source>
        <dbReference type="SAM" id="MobiDB-lite"/>
    </source>
</evidence>
<keyword evidence="3" id="KW-1185">Reference proteome</keyword>
<comment type="caution">
    <text evidence="2">The sequence shown here is derived from an EMBL/GenBank/DDBJ whole genome shotgun (WGS) entry which is preliminary data.</text>
</comment>
<proteinExistence type="predicted"/>
<gene>
    <name evidence="2" type="ORF">SEMRO_476_G150580.1</name>
</gene>
<organism evidence="2 3">
    <name type="scientific">Seminavis robusta</name>
    <dbReference type="NCBI Taxonomy" id="568900"/>
    <lineage>
        <taxon>Eukaryota</taxon>
        <taxon>Sar</taxon>
        <taxon>Stramenopiles</taxon>
        <taxon>Ochrophyta</taxon>
        <taxon>Bacillariophyta</taxon>
        <taxon>Bacillariophyceae</taxon>
        <taxon>Bacillariophycidae</taxon>
        <taxon>Naviculales</taxon>
        <taxon>Naviculaceae</taxon>
        <taxon>Seminavis</taxon>
    </lineage>
</organism>
<dbReference type="AlphaFoldDB" id="A0A9N8DZH0"/>